<dbReference type="SUPFAM" id="SSF52540">
    <property type="entry name" value="P-loop containing nucleoside triphosphate hydrolases"/>
    <property type="match status" value="1"/>
</dbReference>
<comment type="similarity">
    <text evidence="1">Belongs to the ABC transporter superfamily.</text>
</comment>
<dbReference type="InterPro" id="IPR003439">
    <property type="entry name" value="ABC_transporter-like_ATP-bd"/>
</dbReference>
<keyword evidence="2" id="KW-0813">Transport</keyword>
<gene>
    <name evidence="6" type="ORF">DI536_06045</name>
</gene>
<proteinExistence type="inferred from homology"/>
<evidence type="ECO:0000313" key="7">
    <source>
        <dbReference type="Proteomes" id="UP000249061"/>
    </source>
</evidence>
<evidence type="ECO:0000256" key="3">
    <source>
        <dbReference type="ARBA" id="ARBA00022741"/>
    </source>
</evidence>
<dbReference type="GO" id="GO:0005524">
    <property type="term" value="F:ATP binding"/>
    <property type="evidence" value="ECO:0007669"/>
    <property type="project" value="UniProtKB-KW"/>
</dbReference>
<evidence type="ECO:0000313" key="6">
    <source>
        <dbReference type="EMBL" id="PZR16715.1"/>
    </source>
</evidence>
<reference evidence="6 7" key="1">
    <citation type="submission" date="2017-08" db="EMBL/GenBank/DDBJ databases">
        <title>Infants hospitalized years apart are colonized by the same room-sourced microbial strains.</title>
        <authorList>
            <person name="Brooks B."/>
            <person name="Olm M.R."/>
            <person name="Firek B.A."/>
            <person name="Baker R."/>
            <person name="Thomas B.C."/>
            <person name="Morowitz M.J."/>
            <person name="Banfield J.F."/>
        </authorList>
    </citation>
    <scope>NUCLEOTIDE SEQUENCE [LARGE SCALE GENOMIC DNA]</scope>
    <source>
        <strain evidence="6">S2_003_000_R2_14</strain>
    </source>
</reference>
<evidence type="ECO:0000256" key="1">
    <source>
        <dbReference type="ARBA" id="ARBA00005417"/>
    </source>
</evidence>
<dbReference type="Gene3D" id="3.40.50.300">
    <property type="entry name" value="P-loop containing nucleotide triphosphate hydrolases"/>
    <property type="match status" value="1"/>
</dbReference>
<dbReference type="PANTHER" id="PTHR43335">
    <property type="entry name" value="ABC TRANSPORTER, ATP-BINDING PROTEIN"/>
    <property type="match status" value="1"/>
</dbReference>
<dbReference type="EMBL" id="QFQP01000003">
    <property type="protein sequence ID" value="PZR16715.1"/>
    <property type="molecule type" value="Genomic_DNA"/>
</dbReference>
<evidence type="ECO:0000259" key="5">
    <source>
        <dbReference type="PROSITE" id="PS50893"/>
    </source>
</evidence>
<dbReference type="AlphaFoldDB" id="A0A2W5TZI3"/>
<comment type="caution">
    <text evidence="6">The sequence shown here is derived from an EMBL/GenBank/DDBJ whole genome shotgun (WGS) entry which is preliminary data.</text>
</comment>
<sequence>MSAAIEIKNLSKHFGSKKAVNDVTFNVEEGHCYGLIGPNGAGKTTTFSMMCGFLFPTSGSIRVLGKDPSEAGVLKGKVGVLPQDAVLPPTWPVGELLTYYGDLSGIPNAESEARAVLERVHLPETWNVMAGALSHGMHKRVSMAQALMGSPPVIFLDEPTAGLDPKIAASVRQVIRDLKGKHTVVVSSHNLQELEELCDASAILDKGKLVSASSMAELTGQFAEFRVQIARGDVPLAEVKALSGVKEAVVEANNVLRVTYDGQAVQPEEIITRVVGLLANKNVLFLTVWRGKRLEEKVLQLT</sequence>
<organism evidence="6 7">
    <name type="scientific">Archangium gephyra</name>
    <dbReference type="NCBI Taxonomy" id="48"/>
    <lineage>
        <taxon>Bacteria</taxon>
        <taxon>Pseudomonadati</taxon>
        <taxon>Myxococcota</taxon>
        <taxon>Myxococcia</taxon>
        <taxon>Myxococcales</taxon>
        <taxon>Cystobacterineae</taxon>
        <taxon>Archangiaceae</taxon>
        <taxon>Archangium</taxon>
    </lineage>
</organism>
<dbReference type="GO" id="GO:0016887">
    <property type="term" value="F:ATP hydrolysis activity"/>
    <property type="evidence" value="ECO:0007669"/>
    <property type="project" value="InterPro"/>
</dbReference>
<dbReference type="Proteomes" id="UP000249061">
    <property type="component" value="Unassembled WGS sequence"/>
</dbReference>
<dbReference type="CDD" id="cd03230">
    <property type="entry name" value="ABC_DR_subfamily_A"/>
    <property type="match status" value="1"/>
</dbReference>
<feature type="domain" description="ABC transporter" evidence="5">
    <location>
        <begin position="5"/>
        <end position="231"/>
    </location>
</feature>
<evidence type="ECO:0000256" key="2">
    <source>
        <dbReference type="ARBA" id="ARBA00022448"/>
    </source>
</evidence>
<accession>A0A2W5TZI3</accession>
<name>A0A2W5TZI3_9BACT</name>
<dbReference type="Pfam" id="PF00005">
    <property type="entry name" value="ABC_tran"/>
    <property type="match status" value="1"/>
</dbReference>
<dbReference type="SMART" id="SM00382">
    <property type="entry name" value="AAA"/>
    <property type="match status" value="1"/>
</dbReference>
<dbReference type="PROSITE" id="PS50893">
    <property type="entry name" value="ABC_TRANSPORTER_2"/>
    <property type="match status" value="1"/>
</dbReference>
<evidence type="ECO:0000256" key="4">
    <source>
        <dbReference type="ARBA" id="ARBA00022840"/>
    </source>
</evidence>
<keyword evidence="4 6" id="KW-0067">ATP-binding</keyword>
<dbReference type="InterPro" id="IPR003593">
    <property type="entry name" value="AAA+_ATPase"/>
</dbReference>
<dbReference type="PANTHER" id="PTHR43335:SF4">
    <property type="entry name" value="ABC TRANSPORTER, ATP-BINDING PROTEIN"/>
    <property type="match status" value="1"/>
</dbReference>
<keyword evidence="3" id="KW-0547">Nucleotide-binding</keyword>
<protein>
    <submittedName>
        <fullName evidence="6">ABC transporter ATP-binding protein</fullName>
    </submittedName>
</protein>
<dbReference type="InterPro" id="IPR027417">
    <property type="entry name" value="P-loop_NTPase"/>
</dbReference>